<accession>A0A6H5HM19</accession>
<dbReference type="InterPro" id="IPR005026">
    <property type="entry name" value="SAPAP"/>
</dbReference>
<dbReference type="EMBL" id="CADCXU010030959">
    <property type="protein sequence ID" value="CAB0017210.1"/>
    <property type="molecule type" value="Genomic_DNA"/>
</dbReference>
<keyword evidence="2" id="KW-0732">Signal</keyword>
<keyword evidence="4" id="KW-1185">Reference proteome</keyword>
<gene>
    <name evidence="3" type="ORF">NTEN_LOCUS21252</name>
</gene>
<name>A0A6H5HM19_9HEMI</name>
<comment type="similarity">
    <text evidence="1">Belongs to the SAPAP family.</text>
</comment>
<evidence type="ECO:0000313" key="4">
    <source>
        <dbReference type="Proteomes" id="UP000479000"/>
    </source>
</evidence>
<evidence type="ECO:0000313" key="3">
    <source>
        <dbReference type="EMBL" id="CAB0017210.1"/>
    </source>
</evidence>
<feature type="non-terminal residue" evidence="3">
    <location>
        <position position="1"/>
    </location>
</feature>
<evidence type="ECO:0000256" key="1">
    <source>
        <dbReference type="ARBA" id="ARBA00008839"/>
    </source>
</evidence>
<dbReference type="PANTHER" id="PTHR12353:SF1">
    <property type="entry name" value="DISKS LARGE-ASSOCIATED PROTEIN 5"/>
    <property type="match status" value="1"/>
</dbReference>
<feature type="signal peptide" evidence="2">
    <location>
        <begin position="1"/>
        <end position="22"/>
    </location>
</feature>
<protein>
    <submittedName>
        <fullName evidence="3">Uncharacterized protein</fullName>
    </submittedName>
</protein>
<evidence type="ECO:0000256" key="2">
    <source>
        <dbReference type="SAM" id="SignalP"/>
    </source>
</evidence>
<reference evidence="3 4" key="1">
    <citation type="submission" date="2020-02" db="EMBL/GenBank/DDBJ databases">
        <authorList>
            <person name="Ferguson B K."/>
        </authorList>
    </citation>
    <scope>NUCLEOTIDE SEQUENCE [LARGE SCALE GENOMIC DNA]</scope>
</reference>
<feature type="non-terminal residue" evidence="3">
    <location>
        <position position="361"/>
    </location>
</feature>
<dbReference type="PANTHER" id="PTHR12353">
    <property type="entry name" value="DISKS LARGE-ASSOCIATED PROTEIN DAP SAP90/PSD-95-ASSOCIATED PROTEIN"/>
    <property type="match status" value="1"/>
</dbReference>
<sequence length="361" mass="40569">MAWCRRYASFWGMLNLILQTNASYSGQIRDLNQLEEETARLLASASQWELVKTSTPDLNDEIIGEIDCVVNGIRLLVSSKFEQFRGLIENCAKNYRIRSRIPVASRRAASGSNASPVSSATVPAVLPEDLDGFWSVIALQKEELGQSENTEIAINSDTPTGSPPAVSVARPSIMPDLVPISFSLNNQREQQIMDTINSNSTLPSIEEASISLSLTPRVIHNIEKARNSRRFSTGIIVQQSHNGRYAPVSISALLSVEELLTGFLQLLFTLIYSNITYFTQPFPEHLHLQIANVTPLLNNSWYRGVSYIDLENNRISFVDQLEGSDWLVTFNVLNLRGNNLTTDLLKKHRRIIYDWERIRCA</sequence>
<dbReference type="GO" id="GO:0023052">
    <property type="term" value="P:signaling"/>
    <property type="evidence" value="ECO:0007669"/>
    <property type="project" value="InterPro"/>
</dbReference>
<organism evidence="3 4">
    <name type="scientific">Nesidiocoris tenuis</name>
    <dbReference type="NCBI Taxonomy" id="355587"/>
    <lineage>
        <taxon>Eukaryota</taxon>
        <taxon>Metazoa</taxon>
        <taxon>Ecdysozoa</taxon>
        <taxon>Arthropoda</taxon>
        <taxon>Hexapoda</taxon>
        <taxon>Insecta</taxon>
        <taxon>Pterygota</taxon>
        <taxon>Neoptera</taxon>
        <taxon>Paraneoptera</taxon>
        <taxon>Hemiptera</taxon>
        <taxon>Heteroptera</taxon>
        <taxon>Panheteroptera</taxon>
        <taxon>Cimicomorpha</taxon>
        <taxon>Miridae</taxon>
        <taxon>Dicyphina</taxon>
        <taxon>Nesidiocoris</taxon>
    </lineage>
</organism>
<dbReference type="AlphaFoldDB" id="A0A6H5HM19"/>
<dbReference type="Proteomes" id="UP000479000">
    <property type="component" value="Unassembled WGS sequence"/>
</dbReference>
<dbReference type="OrthoDB" id="6343311at2759"/>
<feature type="chain" id="PRO_5026157005" evidence="2">
    <location>
        <begin position="23"/>
        <end position="361"/>
    </location>
</feature>
<proteinExistence type="inferred from homology"/>